<dbReference type="PROSITE" id="PS51257">
    <property type="entry name" value="PROKAR_LIPOPROTEIN"/>
    <property type="match status" value="1"/>
</dbReference>
<feature type="chain" id="PRO_5047133699" evidence="1">
    <location>
        <begin position="23"/>
        <end position="179"/>
    </location>
</feature>
<dbReference type="InterPro" id="IPR021395">
    <property type="entry name" value="DUF3035"/>
</dbReference>
<gene>
    <name evidence="2" type="ORF">GU927_007710</name>
</gene>
<feature type="signal peptide" evidence="1">
    <location>
        <begin position="1"/>
        <end position="22"/>
    </location>
</feature>
<keyword evidence="3" id="KW-1185">Reference proteome</keyword>
<proteinExistence type="predicted"/>
<evidence type="ECO:0000313" key="2">
    <source>
        <dbReference type="EMBL" id="MBU9697732.1"/>
    </source>
</evidence>
<evidence type="ECO:0000313" key="3">
    <source>
        <dbReference type="Proteomes" id="UP000731907"/>
    </source>
</evidence>
<name>A0ABS6J2H8_9RHOB</name>
<keyword evidence="1" id="KW-0732">Signal</keyword>
<accession>A0ABS6J2H8</accession>
<dbReference type="Proteomes" id="UP000731907">
    <property type="component" value="Unassembled WGS sequence"/>
</dbReference>
<protein>
    <submittedName>
        <fullName evidence="2">DUF3035 domain-containing protein</fullName>
    </submittedName>
</protein>
<sequence>MRAERRFLAIAAAMVLTLAACGNGDKVPSLMNIRSTTAGPDEFGIIPPKALEMPEDLAVLPEPTPGGMNRTDRDPEAEAVAALGGNLGPRDGVSAAHAGLYNYAARYGVTADIRATLAAEDLEYRRKNDGRLLERLFDVNVYFKAYEPMSLDQQAELWRWRRAGAATPSAPPPQPGEDE</sequence>
<evidence type="ECO:0000256" key="1">
    <source>
        <dbReference type="SAM" id="SignalP"/>
    </source>
</evidence>
<dbReference type="RefSeq" id="WP_161761789.1">
    <property type="nucleotide sequence ID" value="NZ_JAAATX020000005.1"/>
</dbReference>
<organism evidence="2 3">
    <name type="scientific">Paragemmobacter amnigenus</name>
    <dbReference type="NCBI Taxonomy" id="2852097"/>
    <lineage>
        <taxon>Bacteria</taxon>
        <taxon>Pseudomonadati</taxon>
        <taxon>Pseudomonadota</taxon>
        <taxon>Alphaproteobacteria</taxon>
        <taxon>Rhodobacterales</taxon>
        <taxon>Paracoccaceae</taxon>
        <taxon>Paragemmobacter</taxon>
    </lineage>
</organism>
<dbReference type="EMBL" id="JAAATX020000005">
    <property type="protein sequence ID" value="MBU9697732.1"/>
    <property type="molecule type" value="Genomic_DNA"/>
</dbReference>
<dbReference type="Pfam" id="PF11233">
    <property type="entry name" value="DUF3035"/>
    <property type="match status" value="1"/>
</dbReference>
<comment type="caution">
    <text evidence="2">The sequence shown here is derived from an EMBL/GenBank/DDBJ whole genome shotgun (WGS) entry which is preliminary data.</text>
</comment>
<reference evidence="2 3" key="1">
    <citation type="submission" date="2021-06" db="EMBL/GenBank/DDBJ databases">
        <title>Rhodobacteraceae bacterium strain HSP-20.</title>
        <authorList>
            <person name="Chen W.-M."/>
        </authorList>
    </citation>
    <scope>NUCLEOTIDE SEQUENCE [LARGE SCALE GENOMIC DNA]</scope>
    <source>
        <strain evidence="2 3">HSP-20</strain>
    </source>
</reference>